<organism evidence="5 6">
    <name type="scientific">Luteibacter yeojuensis</name>
    <dbReference type="NCBI Taxonomy" id="345309"/>
    <lineage>
        <taxon>Bacteria</taxon>
        <taxon>Pseudomonadati</taxon>
        <taxon>Pseudomonadota</taxon>
        <taxon>Gammaproteobacteria</taxon>
        <taxon>Lysobacterales</taxon>
        <taxon>Rhodanobacteraceae</taxon>
        <taxon>Luteibacter</taxon>
    </lineage>
</organism>
<protein>
    <submittedName>
        <fullName evidence="5">Helicase</fullName>
    </submittedName>
</protein>
<dbReference type="AlphaFoldDB" id="A0A0F3KFQ0"/>
<dbReference type="Pfam" id="PF00176">
    <property type="entry name" value="SNF2-rel_dom"/>
    <property type="match status" value="1"/>
</dbReference>
<dbReference type="InterPro" id="IPR014001">
    <property type="entry name" value="Helicase_ATP-bd"/>
</dbReference>
<evidence type="ECO:0000256" key="1">
    <source>
        <dbReference type="ARBA" id="ARBA00022801"/>
    </source>
</evidence>
<feature type="domain" description="Helicase ATP-binding" evidence="3">
    <location>
        <begin position="133"/>
        <end position="298"/>
    </location>
</feature>
<dbReference type="PROSITE" id="PS51192">
    <property type="entry name" value="HELICASE_ATP_BIND_1"/>
    <property type="match status" value="1"/>
</dbReference>
<reference evidence="5 6" key="1">
    <citation type="submission" date="2015-03" db="EMBL/GenBank/DDBJ databases">
        <title>Draft genome sequence of Luteibacter yeojuensis strain SU11.</title>
        <authorList>
            <person name="Sulaiman J."/>
            <person name="Priya K."/>
            <person name="Chan K.-G."/>
        </authorList>
    </citation>
    <scope>NUCLEOTIDE SEQUENCE [LARGE SCALE GENOMIC DNA]</scope>
    <source>
        <strain evidence="5 6">SU11</strain>
    </source>
</reference>
<evidence type="ECO:0000256" key="2">
    <source>
        <dbReference type="ARBA" id="ARBA00022806"/>
    </source>
</evidence>
<dbReference type="SMART" id="SM00487">
    <property type="entry name" value="DEXDc"/>
    <property type="match status" value="1"/>
</dbReference>
<feature type="domain" description="Helicase C-terminal" evidence="4">
    <location>
        <begin position="410"/>
        <end position="568"/>
    </location>
</feature>
<evidence type="ECO:0000313" key="5">
    <source>
        <dbReference type="EMBL" id="KJV30050.1"/>
    </source>
</evidence>
<keyword evidence="2 5" id="KW-0347">Helicase</keyword>
<dbReference type="Pfam" id="PF00271">
    <property type="entry name" value="Helicase_C"/>
    <property type="match status" value="1"/>
</dbReference>
<dbReference type="Gene3D" id="3.40.50.300">
    <property type="entry name" value="P-loop containing nucleotide triphosphate hydrolases"/>
    <property type="match status" value="1"/>
</dbReference>
<comment type="caution">
    <text evidence="5">The sequence shown here is derived from an EMBL/GenBank/DDBJ whole genome shotgun (WGS) entry which is preliminary data.</text>
</comment>
<keyword evidence="2 5" id="KW-0067">ATP-binding</keyword>
<dbReference type="OrthoDB" id="9814088at2"/>
<dbReference type="InterPro" id="IPR038718">
    <property type="entry name" value="SNF2-like_sf"/>
</dbReference>
<name>A0A0F3KFQ0_9GAMM</name>
<dbReference type="InterPro" id="IPR049730">
    <property type="entry name" value="SNF2/RAD54-like_C"/>
</dbReference>
<sequence length="607" mass="66939">MLNIDYGSGTREAVITWGESDDDAPWRLALLRALADEAEPPTFEGLREVRLPWWSFSAARGAFLAVAKGYQLRIGEHFQVSPNAANLLKRSTGAASSFAASSVECRVSDAEVADKLRAAGFKRILSAHQRRNVGRMAFMPAAATFSVPGAGKTTEALAYYLVRRSEKSRLLVIAPKNAFAAWDEQLAECFNDGGLGFVRLEGGRDRIAELLDASPKFMLVSYQQLMRVPDLIANAAVDERSFVFLDESHRIKSGAAKQTARSVLGLAHIPEGKLILSGTPMPQSVEDLVPQFQFLYPEVKVNSDSVVDFIRRVYVRTTKAELDLPELRHVRIRLMMPSAQKRLYELMRSEVARDAYQALSIGGKQTLRAIGRSVAKLLQFVSNPALLSSDLSFSHGDLLADTLHSGDGPKVEYVLRRARELVHSGSKVLIWSSFVRNVEYLAARLDDLGAVYIHGGVGTGDDEDDDTREGKIRRFKEDGNTMVLVANPAAASEGISLHSVCHHAIYLDRSFNAAHYLQSEDRIHRFGLPKDQLTTVEIVECESSIDETVDIRLRAKIGRMAEVLNDPGLRIEWQSADASDDEGYEASVMSEEDIRAFLSAATNGGEP</sequence>
<dbReference type="CDD" id="cd18793">
    <property type="entry name" value="SF2_C_SNF"/>
    <property type="match status" value="1"/>
</dbReference>
<dbReference type="Gene3D" id="3.40.50.10810">
    <property type="entry name" value="Tandem AAA-ATPase domain"/>
    <property type="match status" value="1"/>
</dbReference>
<dbReference type="GO" id="GO:0016787">
    <property type="term" value="F:hydrolase activity"/>
    <property type="evidence" value="ECO:0007669"/>
    <property type="project" value="UniProtKB-KW"/>
</dbReference>
<dbReference type="PROSITE" id="PS51194">
    <property type="entry name" value="HELICASE_CTER"/>
    <property type="match status" value="1"/>
</dbReference>
<dbReference type="RefSeq" id="WP_045830502.1">
    <property type="nucleotide sequence ID" value="NZ_JZRB01000034.1"/>
</dbReference>
<dbReference type="PANTHER" id="PTHR45766">
    <property type="entry name" value="DNA ANNEALING HELICASE AND ENDONUCLEASE ZRANB3 FAMILY MEMBER"/>
    <property type="match status" value="1"/>
</dbReference>
<dbReference type="GO" id="GO:0005524">
    <property type="term" value="F:ATP binding"/>
    <property type="evidence" value="ECO:0007669"/>
    <property type="project" value="InterPro"/>
</dbReference>
<dbReference type="InterPro" id="IPR001650">
    <property type="entry name" value="Helicase_C-like"/>
</dbReference>
<dbReference type="PANTHER" id="PTHR45766:SF6">
    <property type="entry name" value="SWI_SNF-RELATED MATRIX-ASSOCIATED ACTIN-DEPENDENT REGULATOR OF CHROMATIN SUBFAMILY A-LIKE PROTEIN 1"/>
    <property type="match status" value="1"/>
</dbReference>
<dbReference type="InterPro" id="IPR027417">
    <property type="entry name" value="P-loop_NTPase"/>
</dbReference>
<dbReference type="Proteomes" id="UP000033651">
    <property type="component" value="Unassembled WGS sequence"/>
</dbReference>
<proteinExistence type="predicted"/>
<dbReference type="PATRIC" id="fig|345309.4.peg.2692"/>
<dbReference type="EMBL" id="JZRB01000034">
    <property type="protein sequence ID" value="KJV30050.1"/>
    <property type="molecule type" value="Genomic_DNA"/>
</dbReference>
<evidence type="ECO:0000259" key="3">
    <source>
        <dbReference type="PROSITE" id="PS51192"/>
    </source>
</evidence>
<keyword evidence="1" id="KW-0378">Hydrolase</keyword>
<evidence type="ECO:0000259" key="4">
    <source>
        <dbReference type="PROSITE" id="PS51194"/>
    </source>
</evidence>
<accession>A0A0F3KFQ0</accession>
<keyword evidence="6" id="KW-1185">Reference proteome</keyword>
<dbReference type="InterPro" id="IPR000330">
    <property type="entry name" value="SNF2_N"/>
</dbReference>
<dbReference type="GO" id="GO:0004386">
    <property type="term" value="F:helicase activity"/>
    <property type="evidence" value="ECO:0007669"/>
    <property type="project" value="UniProtKB-KW"/>
</dbReference>
<keyword evidence="2 5" id="KW-0547">Nucleotide-binding</keyword>
<gene>
    <name evidence="5" type="ORF">VI08_15425</name>
</gene>
<evidence type="ECO:0000313" key="6">
    <source>
        <dbReference type="Proteomes" id="UP000033651"/>
    </source>
</evidence>
<dbReference type="SUPFAM" id="SSF52540">
    <property type="entry name" value="P-loop containing nucleoside triphosphate hydrolases"/>
    <property type="match status" value="2"/>
</dbReference>